<protein>
    <recommendedName>
        <fullName evidence="4">DUF4156 domain-containing protein</fullName>
    </recommendedName>
</protein>
<dbReference type="PROSITE" id="PS51257">
    <property type="entry name" value="PROKAR_LIPOPROTEIN"/>
    <property type="match status" value="1"/>
</dbReference>
<feature type="chain" id="PRO_5019291616" description="DUF4156 domain-containing protein" evidence="1">
    <location>
        <begin position="23"/>
        <end position="143"/>
    </location>
</feature>
<evidence type="ECO:0000256" key="1">
    <source>
        <dbReference type="SAM" id="SignalP"/>
    </source>
</evidence>
<feature type="signal peptide" evidence="1">
    <location>
        <begin position="1"/>
        <end position="22"/>
    </location>
</feature>
<reference evidence="3" key="1">
    <citation type="journal article" date="2018" name="Front. Microbiol.">
        <title>Genome-Based Analysis Reveals the Taxonomy and Diversity of the Family Idiomarinaceae.</title>
        <authorList>
            <person name="Liu Y."/>
            <person name="Lai Q."/>
            <person name="Shao Z."/>
        </authorList>
    </citation>
    <scope>NUCLEOTIDE SEQUENCE [LARGE SCALE GENOMIC DNA]</scope>
    <source>
        <strain evidence="3">c121</strain>
    </source>
</reference>
<keyword evidence="3" id="KW-1185">Reference proteome</keyword>
<sequence length="143" mass="14844">MQQVRMLGLAGFALLLAGCASPSTTHMIGQARAPVAPESVLVYVQEPEHYQAIALLTATSDGSWSLGDEAKMNAVLQRLKEAAAKVGANGVLLKATGERRDDSVHVGTGIGRYGGNVGIGLNIGKSFGLTDKTAEGVAIWVEP</sequence>
<comment type="caution">
    <text evidence="2">The sequence shown here is derived from an EMBL/GenBank/DDBJ whole genome shotgun (WGS) entry which is preliminary data.</text>
</comment>
<evidence type="ECO:0000313" key="3">
    <source>
        <dbReference type="Proteomes" id="UP000287022"/>
    </source>
</evidence>
<evidence type="ECO:0008006" key="4">
    <source>
        <dbReference type="Google" id="ProtNLM"/>
    </source>
</evidence>
<dbReference type="AlphaFoldDB" id="A0A432Z333"/>
<keyword evidence="1" id="KW-0732">Signal</keyword>
<dbReference type="EMBL" id="PIQE01000003">
    <property type="protein sequence ID" value="RUO72312.1"/>
    <property type="molecule type" value="Genomic_DNA"/>
</dbReference>
<proteinExistence type="predicted"/>
<name>A0A432Z333_9GAMM</name>
<organism evidence="2 3">
    <name type="scientific">Pseudidiomarina sediminum</name>
    <dbReference type="NCBI Taxonomy" id="431675"/>
    <lineage>
        <taxon>Bacteria</taxon>
        <taxon>Pseudomonadati</taxon>
        <taxon>Pseudomonadota</taxon>
        <taxon>Gammaproteobacteria</taxon>
        <taxon>Alteromonadales</taxon>
        <taxon>Idiomarinaceae</taxon>
        <taxon>Pseudidiomarina</taxon>
    </lineage>
</organism>
<dbReference type="STRING" id="1122124.GCA_000423165_01866"/>
<evidence type="ECO:0000313" key="2">
    <source>
        <dbReference type="EMBL" id="RUO72312.1"/>
    </source>
</evidence>
<dbReference type="Proteomes" id="UP000287022">
    <property type="component" value="Unassembled WGS sequence"/>
</dbReference>
<gene>
    <name evidence="2" type="ORF">CWI80_10270</name>
</gene>
<accession>A0A432Z333</accession>